<dbReference type="Pfam" id="PF08901">
    <property type="entry name" value="DUF1847"/>
    <property type="match status" value="1"/>
</dbReference>
<evidence type="ECO:0000313" key="1">
    <source>
        <dbReference type="EMBL" id="MCQ4814397.1"/>
    </source>
</evidence>
<sequence length="194" mass="21310">MRCDLCTEKLCKEGMACTSCDAAALYSDTEDRRMMRAASEVEAEYYGEVNRIQEIILFSRKMGYRKLGLAFCAALSEEAAKLSQILENYFEIATVNCKVCGVPKAEMGAMESDKVGSISCNPIEQAEVLNAAKTDLNLLLGLCVGHDALFIKYSQAPVVPVAAKDRAIAHNPLGALYCSAIFKRMMKEAKNQQE</sequence>
<organism evidence="1 2">
    <name type="scientific">Cloacibacillus evryensis</name>
    <dbReference type="NCBI Taxonomy" id="508460"/>
    <lineage>
        <taxon>Bacteria</taxon>
        <taxon>Thermotogati</taxon>
        <taxon>Synergistota</taxon>
        <taxon>Synergistia</taxon>
        <taxon>Synergistales</taxon>
        <taxon>Synergistaceae</taxon>
        <taxon>Cloacibacillus</taxon>
    </lineage>
</organism>
<dbReference type="Proteomes" id="UP001205919">
    <property type="component" value="Unassembled WGS sequence"/>
</dbReference>
<dbReference type="InterPro" id="IPR014997">
    <property type="entry name" value="DUF1847"/>
</dbReference>
<gene>
    <name evidence="1" type="ORF">NE630_08165</name>
</gene>
<dbReference type="AlphaFoldDB" id="A0AAW5K3A6"/>
<dbReference type="RefSeq" id="WP_034442269.1">
    <property type="nucleotide sequence ID" value="NZ_DBEWVB010000169.1"/>
</dbReference>
<name>A0AAW5K3A6_9BACT</name>
<reference evidence="1 2" key="1">
    <citation type="submission" date="2022-06" db="EMBL/GenBank/DDBJ databases">
        <title>Isolation of gut microbiota from human fecal samples.</title>
        <authorList>
            <person name="Pamer E.G."/>
            <person name="Barat B."/>
            <person name="Waligurski E."/>
            <person name="Medina S."/>
            <person name="Paddock L."/>
            <person name="Mostad J."/>
        </authorList>
    </citation>
    <scope>NUCLEOTIDE SEQUENCE [LARGE SCALE GENOMIC DNA]</scope>
    <source>
        <strain evidence="1 2">DFI.9.90</strain>
    </source>
</reference>
<proteinExistence type="predicted"/>
<protein>
    <submittedName>
        <fullName evidence="1">DUF1847 domain-containing protein</fullName>
    </submittedName>
</protein>
<evidence type="ECO:0000313" key="2">
    <source>
        <dbReference type="Proteomes" id="UP001205919"/>
    </source>
</evidence>
<dbReference type="GeneID" id="95755770"/>
<comment type="caution">
    <text evidence="1">The sequence shown here is derived from an EMBL/GenBank/DDBJ whole genome shotgun (WGS) entry which is preliminary data.</text>
</comment>
<keyword evidence="2" id="KW-1185">Reference proteome</keyword>
<dbReference type="EMBL" id="JANFYT010000015">
    <property type="protein sequence ID" value="MCQ4814397.1"/>
    <property type="molecule type" value="Genomic_DNA"/>
</dbReference>
<accession>A0AAW5K3A6</accession>